<organism evidence="1 2">
    <name type="scientific">Rubripirellula tenax</name>
    <dbReference type="NCBI Taxonomy" id="2528015"/>
    <lineage>
        <taxon>Bacteria</taxon>
        <taxon>Pseudomonadati</taxon>
        <taxon>Planctomycetota</taxon>
        <taxon>Planctomycetia</taxon>
        <taxon>Pirellulales</taxon>
        <taxon>Pirellulaceae</taxon>
        <taxon>Rubripirellula</taxon>
    </lineage>
</organism>
<evidence type="ECO:0000313" key="2">
    <source>
        <dbReference type="Proteomes" id="UP000318288"/>
    </source>
</evidence>
<name>A0A5C6FIK6_9BACT</name>
<dbReference type="AlphaFoldDB" id="A0A5C6FIK6"/>
<gene>
    <name evidence="1" type="ORF">Poly51_01800</name>
</gene>
<dbReference type="SUPFAM" id="SSF48371">
    <property type="entry name" value="ARM repeat"/>
    <property type="match status" value="1"/>
</dbReference>
<dbReference type="Gene3D" id="1.25.10.10">
    <property type="entry name" value="Leucine-rich Repeat Variant"/>
    <property type="match status" value="1"/>
</dbReference>
<dbReference type="EMBL" id="SJPW01000001">
    <property type="protein sequence ID" value="TWU59907.1"/>
    <property type="molecule type" value="Genomic_DNA"/>
</dbReference>
<dbReference type="InterPro" id="IPR011989">
    <property type="entry name" value="ARM-like"/>
</dbReference>
<evidence type="ECO:0000313" key="1">
    <source>
        <dbReference type="EMBL" id="TWU59907.1"/>
    </source>
</evidence>
<dbReference type="Proteomes" id="UP000318288">
    <property type="component" value="Unassembled WGS sequence"/>
</dbReference>
<reference evidence="1 2" key="1">
    <citation type="submission" date="2019-02" db="EMBL/GenBank/DDBJ databases">
        <title>Deep-cultivation of Planctomycetes and their phenomic and genomic characterization uncovers novel biology.</title>
        <authorList>
            <person name="Wiegand S."/>
            <person name="Jogler M."/>
            <person name="Boedeker C."/>
            <person name="Pinto D."/>
            <person name="Vollmers J."/>
            <person name="Rivas-Marin E."/>
            <person name="Kohn T."/>
            <person name="Peeters S.H."/>
            <person name="Heuer A."/>
            <person name="Rast P."/>
            <person name="Oberbeckmann S."/>
            <person name="Bunk B."/>
            <person name="Jeske O."/>
            <person name="Meyerdierks A."/>
            <person name="Storesund J.E."/>
            <person name="Kallscheuer N."/>
            <person name="Luecker S."/>
            <person name="Lage O.M."/>
            <person name="Pohl T."/>
            <person name="Merkel B.J."/>
            <person name="Hornburger P."/>
            <person name="Mueller R.-W."/>
            <person name="Bruemmer F."/>
            <person name="Labrenz M."/>
            <person name="Spormann A.M."/>
            <person name="Op Den Camp H."/>
            <person name="Overmann J."/>
            <person name="Amann R."/>
            <person name="Jetten M.S.M."/>
            <person name="Mascher T."/>
            <person name="Medema M.H."/>
            <person name="Devos D.P."/>
            <person name="Kaster A.-K."/>
            <person name="Ovreas L."/>
            <person name="Rohde M."/>
            <person name="Galperin M.Y."/>
            <person name="Jogler C."/>
        </authorList>
    </citation>
    <scope>NUCLEOTIDE SEQUENCE [LARGE SCALE GENOMIC DNA]</scope>
    <source>
        <strain evidence="1 2">Poly51</strain>
    </source>
</reference>
<sequence length="687" mass="73197">MTIWFLDRPTSFIPRSIGRRTSRPRCIRQGLVWALLGSLGVALPCFGQDNPFGDPGAGMFGGAGLFGEPAVTTPAPSGDADDGQPVDLMNKQLLERAGRGNQDFAASVSSLARTGRWASVDQLLSGLDAKKLSGPQAAAMAATIGSDVFLRIKQSTEVSDAAKANLDVLGQASMALSTAPARLTQAIKGLDSNSRDTRLAASRTLLAGGDAAIGALAAAAVTQRTSESRDEILRVLVRMGDGGIAALRQLALYGADGVRGRAIASLARIDSKRFMADLLASLHAIDSNKEERNAAASGLTRLVSTLPSRSEALTLLVNDLRDTRAAATAIDNDDQVRTIWTIQPDRKSVASQDSRAILAAYRDAADAGVRLKRLAGDSQAEDAEILLSGLAYRVMIDPDWGTADSDEAFLDQCRPLVDSAAVLAAVDIATRPKLSSAEGYDTSESETAAVTETAGLIGLIRLVDALSDGLNRDDLVRSGGGRPTALVQQAWSSIPQVRYEAAALVSRLAGDGAYPGSSMVRKTLVEMTRLNDRPHAILVETRPAYSTHFEKLFDRLGWDATVVSSVSELQREIDRGGDLRMILSKVQLADLAPIEMVDIVRRAPRGGEAPIVFYDDDNQAGDSEGAAVALSQSRWTSSVDLIDPPVSRAGFDGLLNRIATRRRLPPLSVLDRQRFRQDAAEILRLAH</sequence>
<dbReference type="InterPro" id="IPR016024">
    <property type="entry name" value="ARM-type_fold"/>
</dbReference>
<comment type="caution">
    <text evidence="1">The sequence shown here is derived from an EMBL/GenBank/DDBJ whole genome shotgun (WGS) entry which is preliminary data.</text>
</comment>
<evidence type="ECO:0008006" key="3">
    <source>
        <dbReference type="Google" id="ProtNLM"/>
    </source>
</evidence>
<proteinExistence type="predicted"/>
<keyword evidence="2" id="KW-1185">Reference proteome</keyword>
<protein>
    <recommendedName>
        <fullName evidence="3">HEAT repeat protein</fullName>
    </recommendedName>
</protein>
<dbReference type="RefSeq" id="WP_222435762.1">
    <property type="nucleotide sequence ID" value="NZ_SJPW01000001.1"/>
</dbReference>
<accession>A0A5C6FIK6</accession>